<evidence type="ECO:0000313" key="7">
    <source>
        <dbReference type="Proteomes" id="UP000567922"/>
    </source>
</evidence>
<feature type="domain" description="HTH tetR-type" evidence="5">
    <location>
        <begin position="22"/>
        <end position="82"/>
    </location>
</feature>
<dbReference type="AlphaFoldDB" id="A0A839RN54"/>
<dbReference type="SUPFAM" id="SSF46689">
    <property type="entry name" value="Homeodomain-like"/>
    <property type="match status" value="1"/>
</dbReference>
<gene>
    <name evidence="6" type="ORF">FHU29_001810</name>
</gene>
<protein>
    <submittedName>
        <fullName evidence="6">AcrR family transcriptional regulator</fullName>
    </submittedName>
</protein>
<dbReference type="InterPro" id="IPR009057">
    <property type="entry name" value="Homeodomain-like_sf"/>
</dbReference>
<keyword evidence="2 4" id="KW-0238">DNA-binding</keyword>
<evidence type="ECO:0000256" key="3">
    <source>
        <dbReference type="ARBA" id="ARBA00023163"/>
    </source>
</evidence>
<keyword evidence="3" id="KW-0804">Transcription</keyword>
<accession>A0A839RN54</accession>
<comment type="caution">
    <text evidence="6">The sequence shown here is derived from an EMBL/GenBank/DDBJ whole genome shotgun (WGS) entry which is preliminary data.</text>
</comment>
<dbReference type="PROSITE" id="PS50977">
    <property type="entry name" value="HTH_TETR_2"/>
    <property type="match status" value="1"/>
</dbReference>
<dbReference type="EMBL" id="JACHWS010000002">
    <property type="protein sequence ID" value="MBB3037361.1"/>
    <property type="molecule type" value="Genomic_DNA"/>
</dbReference>
<dbReference type="RefSeq" id="WP_064441245.1">
    <property type="nucleotide sequence ID" value="NZ_BDDI01000012.1"/>
</dbReference>
<feature type="DNA-binding region" description="H-T-H motif" evidence="4">
    <location>
        <begin position="45"/>
        <end position="64"/>
    </location>
</feature>
<keyword evidence="1" id="KW-0805">Transcription regulation</keyword>
<evidence type="ECO:0000256" key="4">
    <source>
        <dbReference type="PROSITE-ProRule" id="PRU00335"/>
    </source>
</evidence>
<keyword evidence="7" id="KW-1185">Reference proteome</keyword>
<evidence type="ECO:0000313" key="6">
    <source>
        <dbReference type="EMBL" id="MBB3037361.1"/>
    </source>
</evidence>
<sequence>MTTESPAPAKKWRGQTLHDRADERREQLLDAALELVANEGVAALTMRAVTRAASLSPRYFYESFPDRDALLFAVFDRTVEQLQQRVAGAMADEEGMEPKCYAAFDCAARFFDHDPRAARLLLRESLADNTLREHALDALPHFILSTAVEFLSDAAVATDVDQTRIQLDTSALSGSVVTLFLDWTEGRLDLPRERLVSYCTELVVGMLNRHAAGPQEPASR</sequence>
<dbReference type="PANTHER" id="PTHR30055">
    <property type="entry name" value="HTH-TYPE TRANSCRIPTIONAL REGULATOR RUTR"/>
    <property type="match status" value="1"/>
</dbReference>
<dbReference type="Proteomes" id="UP000567922">
    <property type="component" value="Unassembled WGS sequence"/>
</dbReference>
<evidence type="ECO:0000259" key="5">
    <source>
        <dbReference type="PROSITE" id="PS50977"/>
    </source>
</evidence>
<dbReference type="PANTHER" id="PTHR30055:SF234">
    <property type="entry name" value="HTH-TYPE TRANSCRIPTIONAL REGULATOR BETI"/>
    <property type="match status" value="1"/>
</dbReference>
<dbReference type="Gene3D" id="1.10.10.60">
    <property type="entry name" value="Homeodomain-like"/>
    <property type="match status" value="1"/>
</dbReference>
<name>A0A839RN54_9ACTN</name>
<dbReference type="InterPro" id="IPR001647">
    <property type="entry name" value="HTH_TetR"/>
</dbReference>
<evidence type="ECO:0000256" key="2">
    <source>
        <dbReference type="ARBA" id="ARBA00023125"/>
    </source>
</evidence>
<reference evidence="6 7" key="1">
    <citation type="submission" date="2020-08" db="EMBL/GenBank/DDBJ databases">
        <title>Sequencing the genomes of 1000 actinobacteria strains.</title>
        <authorList>
            <person name="Klenk H.-P."/>
        </authorList>
    </citation>
    <scope>NUCLEOTIDE SEQUENCE [LARGE SCALE GENOMIC DNA]</scope>
    <source>
        <strain evidence="6 7">DSM 45258</strain>
    </source>
</reference>
<evidence type="ECO:0000256" key="1">
    <source>
        <dbReference type="ARBA" id="ARBA00023015"/>
    </source>
</evidence>
<dbReference type="InterPro" id="IPR050109">
    <property type="entry name" value="HTH-type_TetR-like_transc_reg"/>
</dbReference>
<proteinExistence type="predicted"/>
<organism evidence="6 7">
    <name type="scientific">Hoyosella altamirensis</name>
    <dbReference type="NCBI Taxonomy" id="616997"/>
    <lineage>
        <taxon>Bacteria</taxon>
        <taxon>Bacillati</taxon>
        <taxon>Actinomycetota</taxon>
        <taxon>Actinomycetes</taxon>
        <taxon>Mycobacteriales</taxon>
        <taxon>Hoyosellaceae</taxon>
        <taxon>Hoyosella</taxon>
    </lineage>
</organism>
<dbReference type="GO" id="GO:0000976">
    <property type="term" value="F:transcription cis-regulatory region binding"/>
    <property type="evidence" value="ECO:0007669"/>
    <property type="project" value="TreeGrafter"/>
</dbReference>
<dbReference type="Pfam" id="PF00440">
    <property type="entry name" value="TetR_N"/>
    <property type="match status" value="1"/>
</dbReference>
<dbReference type="GO" id="GO:0003700">
    <property type="term" value="F:DNA-binding transcription factor activity"/>
    <property type="evidence" value="ECO:0007669"/>
    <property type="project" value="TreeGrafter"/>
</dbReference>
<dbReference type="Gene3D" id="1.10.357.10">
    <property type="entry name" value="Tetracycline Repressor, domain 2"/>
    <property type="match status" value="1"/>
</dbReference>